<dbReference type="RefSeq" id="WP_343768053.1">
    <property type="nucleotide sequence ID" value="NZ_BAAACF010000001.1"/>
</dbReference>
<evidence type="ECO:0000313" key="2">
    <source>
        <dbReference type="Proteomes" id="UP001500339"/>
    </source>
</evidence>
<sequence length="45" mass="5388">MNSRLKGYCVIKDMAKIKLCQIVGKYEVIIKVKREFIDKYEIYSE</sequence>
<comment type="caution">
    <text evidence="1">The sequence shown here is derived from an EMBL/GenBank/DDBJ whole genome shotgun (WGS) entry which is preliminary data.</text>
</comment>
<name>A0ABN1IW02_9CLOT</name>
<dbReference type="Proteomes" id="UP001500339">
    <property type="component" value="Unassembled WGS sequence"/>
</dbReference>
<proteinExistence type="predicted"/>
<keyword evidence="2" id="KW-1185">Reference proteome</keyword>
<dbReference type="EMBL" id="BAAACF010000001">
    <property type="protein sequence ID" value="GAA0722167.1"/>
    <property type="molecule type" value="Genomic_DNA"/>
</dbReference>
<accession>A0ABN1IW02</accession>
<reference evidence="1 2" key="1">
    <citation type="journal article" date="2019" name="Int. J. Syst. Evol. Microbiol.">
        <title>The Global Catalogue of Microorganisms (GCM) 10K type strain sequencing project: providing services to taxonomists for standard genome sequencing and annotation.</title>
        <authorList>
            <consortium name="The Broad Institute Genomics Platform"/>
            <consortium name="The Broad Institute Genome Sequencing Center for Infectious Disease"/>
            <person name="Wu L."/>
            <person name="Ma J."/>
        </authorList>
    </citation>
    <scope>NUCLEOTIDE SEQUENCE [LARGE SCALE GENOMIC DNA]</scope>
    <source>
        <strain evidence="1 2">JCM 1405</strain>
    </source>
</reference>
<organism evidence="1 2">
    <name type="scientific">Clostridium malenominatum</name>
    <dbReference type="NCBI Taxonomy" id="1539"/>
    <lineage>
        <taxon>Bacteria</taxon>
        <taxon>Bacillati</taxon>
        <taxon>Bacillota</taxon>
        <taxon>Clostridia</taxon>
        <taxon>Eubacteriales</taxon>
        <taxon>Clostridiaceae</taxon>
        <taxon>Clostridium</taxon>
    </lineage>
</organism>
<evidence type="ECO:0000313" key="1">
    <source>
        <dbReference type="EMBL" id="GAA0722167.1"/>
    </source>
</evidence>
<protein>
    <submittedName>
        <fullName evidence="1">Uncharacterized protein</fullName>
    </submittedName>
</protein>
<gene>
    <name evidence="1" type="ORF">GCM10008905_13380</name>
</gene>